<feature type="compositionally biased region" description="Basic and acidic residues" evidence="8">
    <location>
        <begin position="313"/>
        <end position="327"/>
    </location>
</feature>
<dbReference type="Gene3D" id="3.40.50.300">
    <property type="entry name" value="P-loop containing nucleotide triphosphate hydrolases"/>
    <property type="match status" value="1"/>
</dbReference>
<evidence type="ECO:0000259" key="9">
    <source>
        <dbReference type="Pfam" id="PF02492"/>
    </source>
</evidence>
<sequence>MRGRELAPTLLRVLYLEDKRLWHSSPHLSSLPSFASKRSRHGGRRARRYSVELLDTAVDAQGLSDNDGSAQPRTVPLTIICGFLGAGKSTLVRRILTERHGYRIAVIMNEFGDTAMKLAKTINVSSPNDPTQQSEEVLELANGCLCCSIKDTGAAAIEKLMQRKGAFDHILLETTGLADPGPIASMFWQNEEFSMGLGRDIHLDGVVCVVDAVFGRQQMEEDHAADGIGESLRQIAAADVILLNKVDLVPPADADALEEMIRGVNPAASLYRTVRGEIDLKYLMGIDAYRSRQLLDETRKTITGQHGGSTHTHGHDHDHDCDNEHGHEHHRAPTHYELRGISSLQIDCPKLSAAQLDKLDEWIRTVLWEKQLPNQATGATGAGSIEVLRCKGIFVTEHGELHVLQGVRNLYEIAKVEEGEEELGLPDTGKLVLIGKGLHESVRSNLMEQLGIA</sequence>
<dbReference type="Pfam" id="PF02492">
    <property type="entry name" value="cobW"/>
    <property type="match status" value="1"/>
</dbReference>
<dbReference type="InterPro" id="IPR003495">
    <property type="entry name" value="CobW/HypB/UreG_nucleotide-bd"/>
</dbReference>
<dbReference type="GO" id="GO:0005525">
    <property type="term" value="F:GTP binding"/>
    <property type="evidence" value="ECO:0007669"/>
    <property type="project" value="UniProtKB-KW"/>
</dbReference>
<keyword evidence="12" id="KW-1185">Reference proteome</keyword>
<organism evidence="11 12">
    <name type="scientific">Trametes coccinea (strain BRFM310)</name>
    <name type="common">Pycnoporus coccineus</name>
    <dbReference type="NCBI Taxonomy" id="1353009"/>
    <lineage>
        <taxon>Eukaryota</taxon>
        <taxon>Fungi</taxon>
        <taxon>Dikarya</taxon>
        <taxon>Basidiomycota</taxon>
        <taxon>Agaricomycotina</taxon>
        <taxon>Agaricomycetes</taxon>
        <taxon>Polyporales</taxon>
        <taxon>Polyporaceae</taxon>
        <taxon>Trametes</taxon>
    </lineage>
</organism>
<evidence type="ECO:0000256" key="1">
    <source>
        <dbReference type="ARBA" id="ARBA00022741"/>
    </source>
</evidence>
<dbReference type="InterPro" id="IPR036627">
    <property type="entry name" value="CobW-likC_sf"/>
</dbReference>
<evidence type="ECO:0000256" key="2">
    <source>
        <dbReference type="ARBA" id="ARBA00022801"/>
    </source>
</evidence>
<dbReference type="SUPFAM" id="SSF90002">
    <property type="entry name" value="Hypothetical protein YjiA, C-terminal domain"/>
    <property type="match status" value="1"/>
</dbReference>
<dbReference type="OrthoDB" id="258627at2759"/>
<accession>A0A1Y2J3W4</accession>
<keyword evidence="2" id="KW-0378">Hydrolase</keyword>
<feature type="domain" description="CobW/HypB/UreG nucleotide-binding" evidence="9">
    <location>
        <begin position="76"/>
        <end position="270"/>
    </location>
</feature>
<dbReference type="PANTHER" id="PTHR13748:SF31">
    <property type="entry name" value="ZINC-REGULATED GTPASE METALLOPROTEIN ACTIVATOR 1A-RELATED"/>
    <property type="match status" value="1"/>
</dbReference>
<gene>
    <name evidence="11" type="ORF">PYCCODRAFT_1402507</name>
</gene>
<evidence type="ECO:0000313" key="11">
    <source>
        <dbReference type="EMBL" id="OSD07141.1"/>
    </source>
</evidence>
<keyword evidence="3" id="KW-0862">Zinc</keyword>
<protein>
    <submittedName>
        <fullName evidence="11">CobW-domain-containing protein</fullName>
    </submittedName>
</protein>
<comment type="catalytic activity">
    <reaction evidence="7">
        <text>GTP + H2O = GDP + phosphate + H(+)</text>
        <dbReference type="Rhea" id="RHEA:19669"/>
        <dbReference type="ChEBI" id="CHEBI:15377"/>
        <dbReference type="ChEBI" id="CHEBI:15378"/>
        <dbReference type="ChEBI" id="CHEBI:37565"/>
        <dbReference type="ChEBI" id="CHEBI:43474"/>
        <dbReference type="ChEBI" id="CHEBI:58189"/>
    </reaction>
    <physiologicalReaction direction="left-to-right" evidence="7">
        <dbReference type="Rhea" id="RHEA:19670"/>
    </physiologicalReaction>
</comment>
<feature type="domain" description="CobW C-terminal" evidence="10">
    <location>
        <begin position="385"/>
        <end position="441"/>
    </location>
</feature>
<evidence type="ECO:0000256" key="7">
    <source>
        <dbReference type="ARBA" id="ARBA00049117"/>
    </source>
</evidence>
<dbReference type="CDD" id="cd03112">
    <property type="entry name" value="CobW-like"/>
    <property type="match status" value="1"/>
</dbReference>
<dbReference type="EMBL" id="KZ084088">
    <property type="protein sequence ID" value="OSD07141.1"/>
    <property type="molecule type" value="Genomic_DNA"/>
</dbReference>
<keyword evidence="4" id="KW-0342">GTP-binding</keyword>
<evidence type="ECO:0000256" key="3">
    <source>
        <dbReference type="ARBA" id="ARBA00022833"/>
    </source>
</evidence>
<dbReference type="Gene3D" id="3.30.1220.10">
    <property type="entry name" value="CobW-like, C-terminal domain"/>
    <property type="match status" value="1"/>
</dbReference>
<comment type="similarity">
    <text evidence="6">Belongs to the SIMIBI class G3E GTPase family. ZNG1 subfamily.</text>
</comment>
<evidence type="ECO:0000256" key="5">
    <source>
        <dbReference type="ARBA" id="ARBA00023186"/>
    </source>
</evidence>
<dbReference type="PANTHER" id="PTHR13748">
    <property type="entry name" value="COBW-RELATED"/>
    <property type="match status" value="1"/>
</dbReference>
<dbReference type="InterPro" id="IPR051316">
    <property type="entry name" value="Zinc-reg_GTPase_activator"/>
</dbReference>
<dbReference type="AlphaFoldDB" id="A0A1Y2J3W4"/>
<feature type="region of interest" description="Disordered" evidence="8">
    <location>
        <begin position="302"/>
        <end position="330"/>
    </location>
</feature>
<evidence type="ECO:0000256" key="8">
    <source>
        <dbReference type="SAM" id="MobiDB-lite"/>
    </source>
</evidence>
<name>A0A1Y2J3W4_TRAC3</name>
<keyword evidence="5" id="KW-0143">Chaperone</keyword>
<dbReference type="Proteomes" id="UP000193067">
    <property type="component" value="Unassembled WGS sequence"/>
</dbReference>
<proteinExistence type="inferred from homology"/>
<dbReference type="InterPro" id="IPR011629">
    <property type="entry name" value="CobW-like_C"/>
</dbReference>
<evidence type="ECO:0000256" key="6">
    <source>
        <dbReference type="ARBA" id="ARBA00034320"/>
    </source>
</evidence>
<dbReference type="Pfam" id="PF07683">
    <property type="entry name" value="CobW_C"/>
    <property type="match status" value="1"/>
</dbReference>
<dbReference type="GO" id="GO:0005737">
    <property type="term" value="C:cytoplasm"/>
    <property type="evidence" value="ECO:0007669"/>
    <property type="project" value="TreeGrafter"/>
</dbReference>
<evidence type="ECO:0000313" key="12">
    <source>
        <dbReference type="Proteomes" id="UP000193067"/>
    </source>
</evidence>
<evidence type="ECO:0000256" key="4">
    <source>
        <dbReference type="ARBA" id="ARBA00023134"/>
    </source>
</evidence>
<reference evidence="11 12" key="1">
    <citation type="journal article" date="2015" name="Biotechnol. Biofuels">
        <title>Enhanced degradation of softwood versus hardwood by the white-rot fungus Pycnoporus coccineus.</title>
        <authorList>
            <person name="Couturier M."/>
            <person name="Navarro D."/>
            <person name="Chevret D."/>
            <person name="Henrissat B."/>
            <person name="Piumi F."/>
            <person name="Ruiz-Duenas F.J."/>
            <person name="Martinez A.T."/>
            <person name="Grigoriev I.V."/>
            <person name="Riley R."/>
            <person name="Lipzen A."/>
            <person name="Berrin J.G."/>
            <person name="Master E.R."/>
            <person name="Rosso M.N."/>
        </authorList>
    </citation>
    <scope>NUCLEOTIDE SEQUENCE [LARGE SCALE GENOMIC DNA]</scope>
    <source>
        <strain evidence="11 12">BRFM310</strain>
    </source>
</reference>
<dbReference type="InterPro" id="IPR027417">
    <property type="entry name" value="P-loop_NTPase"/>
</dbReference>
<dbReference type="STRING" id="1353009.A0A1Y2J3W4"/>
<dbReference type="SUPFAM" id="SSF52540">
    <property type="entry name" value="P-loop containing nucleoside triphosphate hydrolases"/>
    <property type="match status" value="1"/>
</dbReference>
<keyword evidence="1" id="KW-0547">Nucleotide-binding</keyword>
<evidence type="ECO:0000259" key="10">
    <source>
        <dbReference type="Pfam" id="PF07683"/>
    </source>
</evidence>
<dbReference type="GO" id="GO:0016787">
    <property type="term" value="F:hydrolase activity"/>
    <property type="evidence" value="ECO:0007669"/>
    <property type="project" value="UniProtKB-KW"/>
</dbReference>